<dbReference type="NCBIfam" id="TIGR02492">
    <property type="entry name" value="flgK_ends"/>
    <property type="match status" value="1"/>
</dbReference>
<evidence type="ECO:0000256" key="7">
    <source>
        <dbReference type="SAM" id="MobiDB-lite"/>
    </source>
</evidence>
<comment type="caution">
    <text evidence="13">The sequence shown here is derived from an EMBL/GenBank/DDBJ whole genome shotgun (WGS) entry which is preliminary data.</text>
</comment>
<evidence type="ECO:0000259" key="11">
    <source>
        <dbReference type="Pfam" id="PF21159"/>
    </source>
</evidence>
<proteinExistence type="inferred from homology"/>
<reference evidence="14" key="1">
    <citation type="journal article" date="2019" name="Int. J. Syst. Evol. Microbiol.">
        <title>The Global Catalogue of Microorganisms (GCM) 10K type strain sequencing project: providing services to taxonomists for standard genome sequencing and annotation.</title>
        <authorList>
            <consortium name="The Broad Institute Genomics Platform"/>
            <consortium name="The Broad Institute Genome Sequencing Center for Infectious Disease"/>
            <person name="Wu L."/>
            <person name="Ma J."/>
        </authorList>
    </citation>
    <scope>NUCLEOTIDE SEQUENCE [LARGE SCALE GENOMIC DNA]</scope>
    <source>
        <strain evidence="14">KCTC 42986</strain>
    </source>
</reference>
<dbReference type="Pfam" id="PF21159">
    <property type="entry name" value="FlgK_2nd"/>
    <property type="match status" value="1"/>
</dbReference>
<keyword evidence="13" id="KW-0969">Cilium</keyword>
<dbReference type="InterPro" id="IPR053927">
    <property type="entry name" value="FlgK_helical"/>
</dbReference>
<comment type="similarity">
    <text evidence="3">Belongs to the flagella basal body rod proteins family.</text>
</comment>
<dbReference type="PANTHER" id="PTHR30033">
    <property type="entry name" value="FLAGELLAR HOOK-ASSOCIATED PROTEIN 1"/>
    <property type="match status" value="1"/>
</dbReference>
<dbReference type="RefSeq" id="WP_390332090.1">
    <property type="nucleotide sequence ID" value="NZ_JBHRTP010000054.1"/>
</dbReference>
<keyword evidence="13" id="KW-0966">Cell projection</keyword>
<evidence type="ECO:0000259" key="8">
    <source>
        <dbReference type="Pfam" id="PF00460"/>
    </source>
</evidence>
<feature type="domain" description="Flagellar hook-associated protein 1 D3" evidence="11">
    <location>
        <begin position="447"/>
        <end position="540"/>
    </location>
</feature>
<feature type="domain" description="Flagellar hook-associated protein 1 D2-like" evidence="10">
    <location>
        <begin position="337"/>
        <end position="413"/>
    </location>
</feature>
<dbReference type="InterPro" id="IPR049119">
    <property type="entry name" value="FlgK_D2-like"/>
</dbReference>
<evidence type="ECO:0000256" key="5">
    <source>
        <dbReference type="ARBA" id="ARBA00022525"/>
    </source>
</evidence>
<feature type="compositionally biased region" description="Polar residues" evidence="7">
    <location>
        <begin position="451"/>
        <end position="460"/>
    </location>
</feature>
<sequence length="650" mass="66776">MSTNILGIGQSALIAAQVGLSTTGHNIANASTPGYNRQLVIQGSAGAQNFGYGFVGQGTQITEIKRVYNDFVSGQVLAAQTSKSALETYSSQINQVDNLLADASAGISPALQDFFSGLQDLSANPNAAASRQATLSSAQSLVARFQSLNDQLSESRAGVNSQISSSVTAINAYAQQIAKLNATISQAQGSGNPPNDLLDQRDQVIAELNKEVKVTVNKEDGGNYNVFIGNGQPLVMGVQVNQLATAPSVTDPERLQVAYQINGNKVVLPEGSLSGGRLSGLFDYRSQTLDPSQNALGRVAIVLATSFNAQHQLGQDQNGAPGGDFFTVATPLITPSSKNPSSAKLAASITNAGALSTSDYTLQYDGSNYKITQLPDGAPVSYATLPQTVDGVTFDLATGSPAMAAGDSFLVRPTINGAAQIDLAIKNPSLIAAAAPIRTAAGPRADGSGNTGSATISSGTVTNKNFSSSAPYTSPVTLSYSAATNKFSGYPAGTTVTLPGSTTAIPYDGTYTAGATISVGSASFVVSGVPADGDTFNIGPNTNGVGDNRNALLLGALQTANTVANGTTSFQGAYSQLVSAVGNKTREINVSSDAETARLDTVTQAQQSESGVNVDEETANLIRYQQAYQAAAKVMQTASTMFDVLLSLGH</sequence>
<keyword evidence="14" id="KW-1185">Reference proteome</keyword>
<dbReference type="Pfam" id="PF06429">
    <property type="entry name" value="Flg_bbr_C"/>
    <property type="match status" value="1"/>
</dbReference>
<organism evidence="13 14">
    <name type="scientific">Undibacterium arcticum</name>
    <dbReference type="NCBI Taxonomy" id="1762892"/>
    <lineage>
        <taxon>Bacteria</taxon>
        <taxon>Pseudomonadati</taxon>
        <taxon>Pseudomonadota</taxon>
        <taxon>Betaproteobacteria</taxon>
        <taxon>Burkholderiales</taxon>
        <taxon>Oxalobacteraceae</taxon>
        <taxon>Undibacterium</taxon>
    </lineage>
</organism>
<evidence type="ECO:0000256" key="3">
    <source>
        <dbReference type="ARBA" id="ARBA00009677"/>
    </source>
</evidence>
<evidence type="ECO:0000313" key="14">
    <source>
        <dbReference type="Proteomes" id="UP001595530"/>
    </source>
</evidence>
<evidence type="ECO:0000256" key="6">
    <source>
        <dbReference type="ARBA" id="ARBA00023143"/>
    </source>
</evidence>
<dbReference type="InterPro" id="IPR010930">
    <property type="entry name" value="Flg_bb/hook_C_dom"/>
</dbReference>
<keyword evidence="13" id="KW-0282">Flagellum</keyword>
<feature type="domain" description="Flagellar basal body rod protein N-terminal" evidence="8">
    <location>
        <begin position="8"/>
        <end position="35"/>
    </location>
</feature>
<dbReference type="Pfam" id="PF21158">
    <property type="entry name" value="flgK_1st_1"/>
    <property type="match status" value="1"/>
</dbReference>
<evidence type="ECO:0000256" key="1">
    <source>
        <dbReference type="ARBA" id="ARBA00004365"/>
    </source>
</evidence>
<dbReference type="Proteomes" id="UP001595530">
    <property type="component" value="Unassembled WGS sequence"/>
</dbReference>
<dbReference type="SUPFAM" id="SSF64518">
    <property type="entry name" value="Phase 1 flagellin"/>
    <property type="match status" value="2"/>
</dbReference>
<protein>
    <recommendedName>
        <fullName evidence="4">Flagellar hook-associated protein 1</fullName>
    </recommendedName>
</protein>
<comment type="subcellular location">
    <subcellularLocation>
        <location evidence="1">Bacterial flagellum</location>
    </subcellularLocation>
    <subcellularLocation>
        <location evidence="2">Secreted</location>
    </subcellularLocation>
</comment>
<accession>A0ABV7F6A7</accession>
<feature type="domain" description="Flagellar basal-body/hook protein C-terminal" evidence="9">
    <location>
        <begin position="608"/>
        <end position="648"/>
    </location>
</feature>
<evidence type="ECO:0000259" key="12">
    <source>
        <dbReference type="Pfam" id="PF22638"/>
    </source>
</evidence>
<evidence type="ECO:0000256" key="2">
    <source>
        <dbReference type="ARBA" id="ARBA00004613"/>
    </source>
</evidence>
<dbReference type="Pfam" id="PF22638">
    <property type="entry name" value="FlgK_D1"/>
    <property type="match status" value="1"/>
</dbReference>
<name>A0ABV7F6A7_9BURK</name>
<keyword evidence="6" id="KW-0975">Bacterial flagellum</keyword>
<gene>
    <name evidence="13" type="primary">flgK</name>
    <name evidence="13" type="ORF">ACFOFO_16785</name>
</gene>
<keyword evidence="5" id="KW-0964">Secreted</keyword>
<evidence type="ECO:0000313" key="13">
    <source>
        <dbReference type="EMBL" id="MFC3109601.1"/>
    </source>
</evidence>
<dbReference type="InterPro" id="IPR001444">
    <property type="entry name" value="Flag_bb_rod_N"/>
</dbReference>
<dbReference type="PANTHER" id="PTHR30033:SF1">
    <property type="entry name" value="FLAGELLAR HOOK-ASSOCIATED PROTEIN 1"/>
    <property type="match status" value="1"/>
</dbReference>
<evidence type="ECO:0000259" key="10">
    <source>
        <dbReference type="Pfam" id="PF21158"/>
    </source>
</evidence>
<feature type="domain" description="Flagellar hook-associated protein FlgK helical" evidence="12">
    <location>
        <begin position="94"/>
        <end position="326"/>
    </location>
</feature>
<dbReference type="EMBL" id="JBHRTP010000054">
    <property type="protein sequence ID" value="MFC3109601.1"/>
    <property type="molecule type" value="Genomic_DNA"/>
</dbReference>
<evidence type="ECO:0000259" key="9">
    <source>
        <dbReference type="Pfam" id="PF06429"/>
    </source>
</evidence>
<dbReference type="InterPro" id="IPR002371">
    <property type="entry name" value="FlgK"/>
</dbReference>
<feature type="region of interest" description="Disordered" evidence="7">
    <location>
        <begin position="441"/>
        <end position="460"/>
    </location>
</feature>
<dbReference type="InterPro" id="IPR049474">
    <property type="entry name" value="FlgK_D3"/>
</dbReference>
<dbReference type="Pfam" id="PF00460">
    <property type="entry name" value="Flg_bb_rod"/>
    <property type="match status" value="1"/>
</dbReference>
<dbReference type="PRINTS" id="PR01005">
    <property type="entry name" value="FLGHOOKAP1"/>
</dbReference>
<evidence type="ECO:0000256" key="4">
    <source>
        <dbReference type="ARBA" id="ARBA00016244"/>
    </source>
</evidence>